<dbReference type="Proteomes" id="UP000265020">
    <property type="component" value="Unassembled WGS sequence"/>
</dbReference>
<reference evidence="1" key="2">
    <citation type="submission" date="2025-09" db="UniProtKB">
        <authorList>
            <consortium name="Ensembl"/>
        </authorList>
    </citation>
    <scope>IDENTIFICATION</scope>
</reference>
<sequence length="101" mass="11502">MWCVSVLCMYCYTDNKGHCVSVTFSAFSLHFQLTNIHAPNDRCASFRSLDALCNDGAIIVGDFNVWRSRLDAPFGQFGWDGSRAVLEELLSNRDMSEIWRD</sequence>
<dbReference type="Ensembl" id="ENSCVAT00000005407.1">
    <property type="protein sequence ID" value="ENSCVAP00000023966.1"/>
    <property type="gene ID" value="ENSCVAG00000007691.1"/>
</dbReference>
<keyword evidence="2" id="KW-1185">Reference proteome</keyword>
<dbReference type="AlphaFoldDB" id="A0A3Q2DVP8"/>
<evidence type="ECO:0000313" key="1">
    <source>
        <dbReference type="Ensembl" id="ENSCVAP00000023966.1"/>
    </source>
</evidence>
<evidence type="ECO:0008006" key="3">
    <source>
        <dbReference type="Google" id="ProtNLM"/>
    </source>
</evidence>
<dbReference type="InterPro" id="IPR036691">
    <property type="entry name" value="Endo/exonu/phosph_ase_sf"/>
</dbReference>
<accession>A0A3Q2DVP8</accession>
<dbReference type="SUPFAM" id="SSF56219">
    <property type="entry name" value="DNase I-like"/>
    <property type="match status" value="1"/>
</dbReference>
<dbReference type="Gene3D" id="3.60.10.10">
    <property type="entry name" value="Endonuclease/exonuclease/phosphatase"/>
    <property type="match status" value="1"/>
</dbReference>
<evidence type="ECO:0000313" key="2">
    <source>
        <dbReference type="Proteomes" id="UP000265020"/>
    </source>
</evidence>
<reference evidence="1" key="1">
    <citation type="submission" date="2025-08" db="UniProtKB">
        <authorList>
            <consortium name="Ensembl"/>
        </authorList>
    </citation>
    <scope>IDENTIFICATION</scope>
</reference>
<dbReference type="GeneTree" id="ENSGT00990000204864"/>
<protein>
    <recommendedName>
        <fullName evidence="3">Endonuclease/exonuclease/phosphatase domain-containing protein</fullName>
    </recommendedName>
</protein>
<name>A0A3Q2DVP8_CYPVA</name>
<organism evidence="1 2">
    <name type="scientific">Cyprinodon variegatus</name>
    <name type="common">Sheepshead minnow</name>
    <dbReference type="NCBI Taxonomy" id="28743"/>
    <lineage>
        <taxon>Eukaryota</taxon>
        <taxon>Metazoa</taxon>
        <taxon>Chordata</taxon>
        <taxon>Craniata</taxon>
        <taxon>Vertebrata</taxon>
        <taxon>Euteleostomi</taxon>
        <taxon>Actinopterygii</taxon>
        <taxon>Neopterygii</taxon>
        <taxon>Teleostei</taxon>
        <taxon>Neoteleostei</taxon>
        <taxon>Acanthomorphata</taxon>
        <taxon>Ovalentaria</taxon>
        <taxon>Atherinomorphae</taxon>
        <taxon>Cyprinodontiformes</taxon>
        <taxon>Cyprinodontidae</taxon>
        <taxon>Cyprinodon</taxon>
    </lineage>
</organism>
<proteinExistence type="predicted"/>